<evidence type="ECO:0000256" key="1">
    <source>
        <dbReference type="ARBA" id="ARBA00004141"/>
    </source>
</evidence>
<keyword evidence="11" id="KW-1185">Reference proteome</keyword>
<keyword evidence="5" id="KW-0560">Oxidoreductase</keyword>
<dbReference type="PROSITE" id="PS51384">
    <property type="entry name" value="FAD_FR"/>
    <property type="match status" value="1"/>
</dbReference>
<evidence type="ECO:0000313" key="11">
    <source>
        <dbReference type="Proteomes" id="UP000014064"/>
    </source>
</evidence>
<dbReference type="GO" id="GO:0006811">
    <property type="term" value="P:monoatomic ion transport"/>
    <property type="evidence" value="ECO:0007669"/>
    <property type="project" value="UniProtKB-KW"/>
</dbReference>
<keyword evidence="3" id="KW-0249">Electron transport</keyword>
<keyword evidence="7 8" id="KW-0472">Membrane</keyword>
<dbReference type="GO" id="GO:0016175">
    <property type="term" value="F:superoxide-generating NAD(P)H oxidase activity"/>
    <property type="evidence" value="ECO:0007669"/>
    <property type="project" value="TreeGrafter"/>
</dbReference>
<organism evidence="10 11">
    <name type="scientific">Wallemia ichthyophaga (strain EXF-994 / CBS 113033)</name>
    <dbReference type="NCBI Taxonomy" id="1299270"/>
    <lineage>
        <taxon>Eukaryota</taxon>
        <taxon>Fungi</taxon>
        <taxon>Dikarya</taxon>
        <taxon>Basidiomycota</taxon>
        <taxon>Wallemiomycotina</taxon>
        <taxon>Wallemiomycetes</taxon>
        <taxon>Wallemiales</taxon>
        <taxon>Wallemiaceae</taxon>
        <taxon>Wallemia</taxon>
    </lineage>
</organism>
<dbReference type="Gene3D" id="3.40.50.80">
    <property type="entry name" value="Nucleotide-binding domain of ferredoxin-NADP reductase (FNR) module"/>
    <property type="match status" value="1"/>
</dbReference>
<dbReference type="PRINTS" id="PR00466">
    <property type="entry name" value="GP91PHOX"/>
</dbReference>
<dbReference type="GO" id="GO:0042554">
    <property type="term" value="P:superoxide anion generation"/>
    <property type="evidence" value="ECO:0007669"/>
    <property type="project" value="TreeGrafter"/>
</dbReference>
<evidence type="ECO:0000259" key="9">
    <source>
        <dbReference type="PROSITE" id="PS51384"/>
    </source>
</evidence>
<proteinExistence type="predicted"/>
<dbReference type="OrthoDB" id="167398at2759"/>
<accession>R9APT1</accession>
<name>R9APT1_WALI9</name>
<evidence type="ECO:0000313" key="10">
    <source>
        <dbReference type="EMBL" id="EOR04224.1"/>
    </source>
</evidence>
<comment type="subcellular location">
    <subcellularLocation>
        <location evidence="1">Membrane</location>
        <topology evidence="1">Multi-pass membrane protein</topology>
    </subcellularLocation>
</comment>
<dbReference type="CDD" id="cd06186">
    <property type="entry name" value="NOX_Duox_like_FAD_NADP"/>
    <property type="match status" value="1"/>
</dbReference>
<dbReference type="InterPro" id="IPR039261">
    <property type="entry name" value="FNR_nucleotide-bd"/>
</dbReference>
<feature type="transmembrane region" description="Helical" evidence="8">
    <location>
        <begin position="55"/>
        <end position="75"/>
    </location>
</feature>
<dbReference type="InterPro" id="IPR050369">
    <property type="entry name" value="RBOH/FRE"/>
</dbReference>
<dbReference type="SFLD" id="SFLDG01169">
    <property type="entry name" value="NADPH_oxidase_subgroup_(NOX)"/>
    <property type="match status" value="1"/>
</dbReference>
<dbReference type="InterPro" id="IPR017938">
    <property type="entry name" value="Riboflavin_synthase-like_b-brl"/>
</dbReference>
<keyword evidence="6" id="KW-0406">Ion transport</keyword>
<dbReference type="HOGENOM" id="CLU_005646_3_0_1"/>
<evidence type="ECO:0000256" key="6">
    <source>
        <dbReference type="ARBA" id="ARBA00023065"/>
    </source>
</evidence>
<feature type="domain" description="FAD-binding FR-type" evidence="9">
    <location>
        <begin position="291"/>
        <end position="413"/>
    </location>
</feature>
<dbReference type="SUPFAM" id="SSF63380">
    <property type="entry name" value="Riboflavin synthase domain-like"/>
    <property type="match status" value="1"/>
</dbReference>
<dbReference type="STRING" id="1299270.R9APT1"/>
<dbReference type="GeneID" id="20375254"/>
<sequence length="596" mass="68402">MKIFRTIKARLMTRVVAFYLAFYGVHLGLFVYGWWSQQTNERLAGLNKLGISVWASRGAGLVLALDGGLILLPMLKNLIHVIRSCFGSVIPLDEPVYVIRALQEPSNSNKSWFHKQVAYMLLLFTIIHVTSHYVNFINVERMRESGHFLFPKAHSKFTLRTSSRHGLADPLCTGGRYNRTYHASAAIHKICILPSFRQLAMFIMFTTAHASIRHQKFELFWYTHQVCALVFMLALFTHATGCFVRDTPAPDFRSYFPYYSTEHCLGYESWRFIIWPFIAYIFERLFREARARFLKTYITEVLVHPGNTIEIRFAKPSLKYKSGQYIWIQVPEISKFQWHPFTITSAPEDEFISVHVRQVGDFSKSLGALFGVAMNSGTGKQDDLSSDYVSQVICNCKMPKFLVDGPYGAPADHALKQEVVVLVGAGIGVTPFASILKSLWYRNANDQLGTLKRVEFYWICRETESLIWFKKLLIAIEEGQQMHSSFISINIYLTRWEDDMIHNITLNDVGAKADPLTSLRARTRFGRPDWRHIYSELKRSITQADSTYIHGREARLKTNIATFFCGPGPLGKSLQEAIKSVGKDEEVEFSFYKESF</sequence>
<feature type="transmembrane region" description="Helical" evidence="8">
    <location>
        <begin position="117"/>
        <end position="134"/>
    </location>
</feature>
<dbReference type="AlphaFoldDB" id="R9APT1"/>
<evidence type="ECO:0000256" key="2">
    <source>
        <dbReference type="ARBA" id="ARBA00022692"/>
    </source>
</evidence>
<gene>
    <name evidence="10" type="ORF">J056_002302</name>
</gene>
<dbReference type="Pfam" id="PF08022">
    <property type="entry name" value="FAD_binding_8"/>
    <property type="match status" value="1"/>
</dbReference>
<dbReference type="PANTHER" id="PTHR11972:SF39">
    <property type="entry name" value="FAD-BINDING FR-TYPE DOMAIN-CONTAINING PROTEIN"/>
    <property type="match status" value="1"/>
</dbReference>
<evidence type="ECO:0000256" key="8">
    <source>
        <dbReference type="SAM" id="Phobius"/>
    </source>
</evidence>
<dbReference type="KEGG" id="wic:J056_002302"/>
<evidence type="ECO:0000256" key="5">
    <source>
        <dbReference type="ARBA" id="ARBA00023002"/>
    </source>
</evidence>
<dbReference type="GO" id="GO:0043020">
    <property type="term" value="C:NADPH oxidase complex"/>
    <property type="evidence" value="ECO:0007669"/>
    <property type="project" value="TreeGrafter"/>
</dbReference>
<dbReference type="InterPro" id="IPR013112">
    <property type="entry name" value="FAD-bd_8"/>
</dbReference>
<dbReference type="InterPro" id="IPR013130">
    <property type="entry name" value="Fe3_Rdtase_TM_dom"/>
</dbReference>
<feature type="transmembrane region" description="Helical" evidence="8">
    <location>
        <begin position="12"/>
        <end position="35"/>
    </location>
</feature>
<dbReference type="Pfam" id="PF01794">
    <property type="entry name" value="Ferric_reduct"/>
    <property type="match status" value="1"/>
</dbReference>
<dbReference type="InterPro" id="IPR017927">
    <property type="entry name" value="FAD-bd_FR_type"/>
</dbReference>
<evidence type="ECO:0000256" key="3">
    <source>
        <dbReference type="ARBA" id="ARBA00022982"/>
    </source>
</evidence>
<keyword evidence="2 8" id="KW-0812">Transmembrane</keyword>
<dbReference type="RefSeq" id="XP_009266441.1">
    <property type="nucleotide sequence ID" value="XM_009268166.1"/>
</dbReference>
<dbReference type="SUPFAM" id="SSF52343">
    <property type="entry name" value="Ferredoxin reductase-like, C-terminal NADP-linked domain"/>
    <property type="match status" value="1"/>
</dbReference>
<dbReference type="InterPro" id="IPR013121">
    <property type="entry name" value="Fe_red_NAD-bd_6"/>
</dbReference>
<dbReference type="OMA" id="FTFAKEH"/>
<dbReference type="eggNOG" id="KOG0039">
    <property type="taxonomic scope" value="Eukaryota"/>
</dbReference>
<dbReference type="Gene3D" id="2.40.30.10">
    <property type="entry name" value="Translation factors"/>
    <property type="match status" value="1"/>
</dbReference>
<dbReference type="EMBL" id="KE007225">
    <property type="protein sequence ID" value="EOR04224.1"/>
    <property type="molecule type" value="Genomic_DNA"/>
</dbReference>
<dbReference type="InterPro" id="IPR000778">
    <property type="entry name" value="Cyt_b245_heavy_chain"/>
</dbReference>
<reference evidence="11" key="1">
    <citation type="journal article" date="2013" name="BMC Genomics">
        <title>Genome and transcriptome sequencing of the halophilic fungus Wallemia ichthyophaga: haloadaptations present and absent.</title>
        <authorList>
            <person name="Zajc J."/>
            <person name="Liu Y."/>
            <person name="Dai W."/>
            <person name="Yang Z."/>
            <person name="Hu J."/>
            <person name="Gostincar C."/>
            <person name="Gunde-Cimerman N."/>
        </authorList>
    </citation>
    <scope>NUCLEOTIDE SEQUENCE [LARGE SCALE GENOMIC DNA]</scope>
    <source>
        <strain evidence="11">EXF-994 / CBS 113033</strain>
    </source>
</reference>
<keyword evidence="4 8" id="KW-1133">Transmembrane helix</keyword>
<keyword evidence="6" id="KW-0813">Transport</keyword>
<dbReference type="PANTHER" id="PTHR11972">
    <property type="entry name" value="NADPH OXIDASE"/>
    <property type="match status" value="1"/>
</dbReference>
<dbReference type="GO" id="GO:0006952">
    <property type="term" value="P:defense response"/>
    <property type="evidence" value="ECO:0007669"/>
    <property type="project" value="TreeGrafter"/>
</dbReference>
<evidence type="ECO:0000256" key="4">
    <source>
        <dbReference type="ARBA" id="ARBA00022989"/>
    </source>
</evidence>
<evidence type="ECO:0000256" key="7">
    <source>
        <dbReference type="ARBA" id="ARBA00023136"/>
    </source>
</evidence>
<protein>
    <submittedName>
        <fullName evidence="10">NADPH oxidase 1</fullName>
    </submittedName>
</protein>
<dbReference type="Pfam" id="PF08030">
    <property type="entry name" value="NAD_binding_6"/>
    <property type="match status" value="1"/>
</dbReference>
<dbReference type="Proteomes" id="UP000014064">
    <property type="component" value="Unassembled WGS sequence"/>
</dbReference>